<organism evidence="1">
    <name type="scientific">Caldithrix abyssi</name>
    <dbReference type="NCBI Taxonomy" id="187145"/>
    <lineage>
        <taxon>Bacteria</taxon>
        <taxon>Pseudomonadati</taxon>
        <taxon>Calditrichota</taxon>
        <taxon>Calditrichia</taxon>
        <taxon>Calditrichales</taxon>
        <taxon>Calditrichaceae</taxon>
        <taxon>Caldithrix</taxon>
    </lineage>
</organism>
<name>A0A7V5H290_CALAY</name>
<gene>
    <name evidence="1" type="ORF">ENL21_01965</name>
</gene>
<dbReference type="EMBL" id="DRTD01000144">
    <property type="protein sequence ID" value="HHE54519.1"/>
    <property type="molecule type" value="Genomic_DNA"/>
</dbReference>
<sequence>MNLLNYFNQALTIDEYLPLLKEQATLHQYHYRRALSHEVHGGDLPPLKILIITEPWCGDSTAIVPALQKFFENKSAGIRIALRDQNDELMNMFFNQWR</sequence>
<evidence type="ECO:0000313" key="1">
    <source>
        <dbReference type="EMBL" id="HHE54519.1"/>
    </source>
</evidence>
<dbReference type="Gene3D" id="3.40.30.10">
    <property type="entry name" value="Glutaredoxin"/>
    <property type="match status" value="1"/>
</dbReference>
<dbReference type="Proteomes" id="UP000886111">
    <property type="component" value="Unassembled WGS sequence"/>
</dbReference>
<accession>A0A7V5H290</accession>
<comment type="caution">
    <text evidence="1">The sequence shown here is derived from an EMBL/GenBank/DDBJ whole genome shotgun (WGS) entry which is preliminary data.</text>
</comment>
<dbReference type="AlphaFoldDB" id="A0A7V5H290"/>
<reference evidence="1" key="1">
    <citation type="journal article" date="2020" name="mSystems">
        <title>Genome- and Community-Level Interaction Insights into Carbon Utilization and Element Cycling Functions of Hydrothermarchaeota in Hydrothermal Sediment.</title>
        <authorList>
            <person name="Zhou Z."/>
            <person name="Liu Y."/>
            <person name="Xu W."/>
            <person name="Pan J."/>
            <person name="Luo Z.H."/>
            <person name="Li M."/>
        </authorList>
    </citation>
    <scope>NUCLEOTIDE SEQUENCE [LARGE SCALE GENOMIC DNA]</scope>
    <source>
        <strain evidence="1">HyVt-76</strain>
    </source>
</reference>
<evidence type="ECO:0008006" key="2">
    <source>
        <dbReference type="Google" id="ProtNLM"/>
    </source>
</evidence>
<proteinExistence type="predicted"/>
<protein>
    <recommendedName>
        <fullName evidence="2">Thioredoxin family protein</fullName>
    </recommendedName>
</protein>
<dbReference type="Pfam" id="PF14595">
    <property type="entry name" value="Thioredoxin_9"/>
    <property type="match status" value="1"/>
</dbReference>